<dbReference type="InterPro" id="IPR013078">
    <property type="entry name" value="His_Pase_superF_clade-1"/>
</dbReference>
<dbReference type="PROSITE" id="PS00175">
    <property type="entry name" value="PG_MUTASE"/>
    <property type="match status" value="1"/>
</dbReference>
<comment type="function">
    <text evidence="6 10">Catalyzes the interconversion of 2-phosphoglycerate and 3-phosphoglycerate.</text>
</comment>
<feature type="binding site" evidence="6 8">
    <location>
        <begin position="21"/>
        <end position="22"/>
    </location>
    <ligand>
        <name>substrate</name>
    </ligand>
</feature>
<comment type="similarity">
    <text evidence="2 6">Belongs to the phosphoglycerate mutase family. BPG-dependent PGAM subfamily.</text>
</comment>
<feature type="binding site" evidence="6 8">
    <location>
        <position position="98"/>
    </location>
    <ligand>
        <name>substrate</name>
    </ligand>
</feature>
<feature type="binding site" evidence="6 8">
    <location>
        <position position="60"/>
    </location>
    <ligand>
        <name>substrate</name>
    </ligand>
</feature>
<reference evidence="11 12" key="1">
    <citation type="journal article" date="2016" name="Nat. Commun.">
        <title>Thousands of microbial genomes shed light on interconnected biogeochemical processes in an aquifer system.</title>
        <authorList>
            <person name="Anantharaman K."/>
            <person name="Brown C.T."/>
            <person name="Hug L.A."/>
            <person name="Sharon I."/>
            <person name="Castelle C.J."/>
            <person name="Probst A.J."/>
            <person name="Thomas B.C."/>
            <person name="Singh A."/>
            <person name="Wilkins M.J."/>
            <person name="Karaoz U."/>
            <person name="Brodie E.L."/>
            <person name="Williams K.H."/>
            <person name="Hubbard S.S."/>
            <person name="Banfield J.F."/>
        </authorList>
    </citation>
    <scope>NUCLEOTIDE SEQUENCE [LARGE SCALE GENOMIC DNA]</scope>
</reference>
<dbReference type="GO" id="GO:0006096">
    <property type="term" value="P:glycolytic process"/>
    <property type="evidence" value="ECO:0007669"/>
    <property type="project" value="UniProtKB-UniRule"/>
</dbReference>
<dbReference type="Pfam" id="PF00300">
    <property type="entry name" value="His_Phos_1"/>
    <property type="match status" value="2"/>
</dbReference>
<dbReference type="InterPro" id="IPR005952">
    <property type="entry name" value="Phosphogly_mut1"/>
</dbReference>
<feature type="binding site" evidence="6 8">
    <location>
        <begin position="87"/>
        <end position="90"/>
    </location>
    <ligand>
        <name>substrate</name>
    </ligand>
</feature>
<name>A0A1G2CNE0_9BACT</name>
<sequence>MPTLILLRHGESIWNKENKFTGWQNVDLSEEGINQSCQAARLLKEKNFSFDLAFTSFLKRATRTLEIVLNELSEQNIPIKKTWRLNERRYGALETLNKSETAEKYGSEQIHRWRRGFKDTPPPLSKTDSRFLNNLPVMNDLESAPPLTESLADVENRLLPYWQNEIVPEIKSGKKIIIVAHGNSLRALVYYLDNLTPEKIEKIEIPVGIPLIYELNDDLKPVNHYYLN</sequence>
<dbReference type="HAMAP" id="MF_01039">
    <property type="entry name" value="PGAM_GpmA"/>
    <property type="match status" value="1"/>
</dbReference>
<gene>
    <name evidence="6 11" type="primary">gpmA</name>
    <name evidence="11" type="ORF">A2430_00980</name>
</gene>
<evidence type="ECO:0000256" key="8">
    <source>
        <dbReference type="PIRSR" id="PIRSR613078-2"/>
    </source>
</evidence>
<evidence type="ECO:0000256" key="1">
    <source>
        <dbReference type="ARBA" id="ARBA00000380"/>
    </source>
</evidence>
<dbReference type="Proteomes" id="UP000177246">
    <property type="component" value="Unassembled WGS sequence"/>
</dbReference>
<keyword evidence="4 6" id="KW-0324">Glycolysis</keyword>
<dbReference type="GO" id="GO:0006094">
    <property type="term" value="P:gluconeogenesis"/>
    <property type="evidence" value="ECO:0007669"/>
    <property type="project" value="UniProtKB-UniRule"/>
</dbReference>
<evidence type="ECO:0000256" key="10">
    <source>
        <dbReference type="RuleBase" id="RU004512"/>
    </source>
</evidence>
<feature type="active site" description="Tele-phosphohistidine intermediate" evidence="6 7">
    <location>
        <position position="9"/>
    </location>
</feature>
<evidence type="ECO:0000256" key="7">
    <source>
        <dbReference type="PIRSR" id="PIRSR613078-1"/>
    </source>
</evidence>
<dbReference type="SMART" id="SM00855">
    <property type="entry name" value="PGAM"/>
    <property type="match status" value="1"/>
</dbReference>
<evidence type="ECO:0000256" key="3">
    <source>
        <dbReference type="ARBA" id="ARBA00022432"/>
    </source>
</evidence>
<dbReference type="InterPro" id="IPR001345">
    <property type="entry name" value="PG/BPGM_mutase_AS"/>
</dbReference>
<evidence type="ECO:0000256" key="2">
    <source>
        <dbReference type="ARBA" id="ARBA00006717"/>
    </source>
</evidence>
<feature type="active site" description="Proton donor/acceptor" evidence="6 7">
    <location>
        <position position="87"/>
    </location>
</feature>
<keyword evidence="3 6" id="KW-0312">Gluconeogenesis</keyword>
<dbReference type="Gene3D" id="3.40.50.1240">
    <property type="entry name" value="Phosphoglycerate mutase-like"/>
    <property type="match status" value="1"/>
</dbReference>
<dbReference type="NCBIfam" id="TIGR01258">
    <property type="entry name" value="pgm_1"/>
    <property type="match status" value="1"/>
</dbReference>
<evidence type="ECO:0000313" key="12">
    <source>
        <dbReference type="Proteomes" id="UP000177246"/>
    </source>
</evidence>
<comment type="catalytic activity">
    <reaction evidence="1 6 10">
        <text>(2R)-2-phosphoglycerate = (2R)-3-phosphoglycerate</text>
        <dbReference type="Rhea" id="RHEA:15901"/>
        <dbReference type="ChEBI" id="CHEBI:58272"/>
        <dbReference type="ChEBI" id="CHEBI:58289"/>
        <dbReference type="EC" id="5.4.2.11"/>
    </reaction>
</comment>
<dbReference type="InterPro" id="IPR029033">
    <property type="entry name" value="His_PPase_superfam"/>
</dbReference>
<dbReference type="EC" id="5.4.2.11" evidence="6 10"/>
<dbReference type="AlphaFoldDB" id="A0A1G2CNE0"/>
<evidence type="ECO:0000256" key="9">
    <source>
        <dbReference type="PIRSR" id="PIRSR613078-3"/>
    </source>
</evidence>
<dbReference type="UniPathway" id="UPA00109">
    <property type="reaction ID" value="UER00186"/>
</dbReference>
<organism evidence="11 12">
    <name type="scientific">Candidatus Liptonbacteria bacterium RIFOXYC1_FULL_36_8</name>
    <dbReference type="NCBI Taxonomy" id="1798655"/>
    <lineage>
        <taxon>Bacteria</taxon>
        <taxon>Candidatus Liptoniibacteriota</taxon>
    </lineage>
</organism>
<dbReference type="GO" id="GO:0004619">
    <property type="term" value="F:phosphoglycerate mutase activity"/>
    <property type="evidence" value="ECO:0007669"/>
    <property type="project" value="UniProtKB-UniRule"/>
</dbReference>
<dbReference type="NCBIfam" id="NF010713">
    <property type="entry name" value="PRK14115.1"/>
    <property type="match status" value="1"/>
</dbReference>
<dbReference type="CDD" id="cd07067">
    <property type="entry name" value="HP_PGM_like"/>
    <property type="match status" value="1"/>
</dbReference>
<evidence type="ECO:0000256" key="4">
    <source>
        <dbReference type="ARBA" id="ARBA00023152"/>
    </source>
</evidence>
<evidence type="ECO:0000256" key="5">
    <source>
        <dbReference type="ARBA" id="ARBA00023235"/>
    </source>
</evidence>
<feature type="binding site" evidence="6 8">
    <location>
        <begin position="8"/>
        <end position="15"/>
    </location>
    <ligand>
        <name>substrate</name>
    </ligand>
</feature>
<dbReference type="PIRSF" id="PIRSF000709">
    <property type="entry name" value="6PFK_2-Ptase"/>
    <property type="match status" value="1"/>
</dbReference>
<evidence type="ECO:0000256" key="6">
    <source>
        <dbReference type="HAMAP-Rule" id="MF_01039"/>
    </source>
</evidence>
<feature type="binding site" evidence="6 8">
    <location>
        <begin position="114"/>
        <end position="115"/>
    </location>
    <ligand>
        <name>substrate</name>
    </ligand>
</feature>
<dbReference type="PANTHER" id="PTHR11931">
    <property type="entry name" value="PHOSPHOGLYCERATE MUTASE"/>
    <property type="match status" value="1"/>
</dbReference>
<feature type="binding site" evidence="6 8">
    <location>
        <begin position="182"/>
        <end position="183"/>
    </location>
    <ligand>
        <name>substrate</name>
    </ligand>
</feature>
<evidence type="ECO:0000313" key="11">
    <source>
        <dbReference type="EMBL" id="OGZ02924.1"/>
    </source>
</evidence>
<comment type="caution">
    <text evidence="11">The sequence shown here is derived from an EMBL/GenBank/DDBJ whole genome shotgun (WGS) entry which is preliminary data.</text>
</comment>
<comment type="pathway">
    <text evidence="6 10">Carbohydrate degradation; glycolysis; pyruvate from D-glyceraldehyde 3-phosphate: step 3/5.</text>
</comment>
<proteinExistence type="inferred from homology"/>
<keyword evidence="5 6" id="KW-0413">Isomerase</keyword>
<protein>
    <recommendedName>
        <fullName evidence="6 10">2,3-bisphosphoglycerate-dependent phosphoglycerate mutase</fullName>
        <shortName evidence="6">BPG-dependent PGAM</shortName>
        <shortName evidence="6">PGAM</shortName>
        <shortName evidence="6">Phosphoglyceromutase</shortName>
        <shortName evidence="6">dPGM</shortName>
        <ecNumber evidence="6 10">5.4.2.11</ecNumber>
    </recommendedName>
</protein>
<dbReference type="SUPFAM" id="SSF53254">
    <property type="entry name" value="Phosphoglycerate mutase-like"/>
    <property type="match status" value="1"/>
</dbReference>
<feature type="site" description="Transition state stabilizer" evidence="6 9">
    <location>
        <position position="181"/>
    </location>
</feature>
<dbReference type="FunFam" id="3.40.50.1240:FF:000003">
    <property type="entry name" value="2,3-bisphosphoglycerate-dependent phosphoglycerate mutase"/>
    <property type="match status" value="1"/>
</dbReference>
<accession>A0A1G2CNE0</accession>
<dbReference type="EMBL" id="MHLF01000034">
    <property type="protein sequence ID" value="OGZ02924.1"/>
    <property type="molecule type" value="Genomic_DNA"/>
</dbReference>